<dbReference type="InterPro" id="IPR008949">
    <property type="entry name" value="Isoprenoid_synthase_dom_sf"/>
</dbReference>
<evidence type="ECO:0000313" key="7">
    <source>
        <dbReference type="EMBL" id="GGQ92111.1"/>
    </source>
</evidence>
<dbReference type="PROSITE" id="PS00723">
    <property type="entry name" value="POLYPRENYL_SYNTHASE_1"/>
    <property type="match status" value="1"/>
</dbReference>
<dbReference type="GO" id="GO:0004659">
    <property type="term" value="F:prenyltransferase activity"/>
    <property type="evidence" value="ECO:0007669"/>
    <property type="project" value="InterPro"/>
</dbReference>
<keyword evidence="5" id="KW-0460">Magnesium</keyword>
<comment type="caution">
    <text evidence="7">The sequence shown here is derived from an EMBL/GenBank/DDBJ whole genome shotgun (WGS) entry which is preliminary data.</text>
</comment>
<dbReference type="GO" id="GO:0046872">
    <property type="term" value="F:metal ion binding"/>
    <property type="evidence" value="ECO:0007669"/>
    <property type="project" value="UniProtKB-KW"/>
</dbReference>
<keyword evidence="8" id="KW-1185">Reference proteome</keyword>
<dbReference type="SUPFAM" id="SSF48576">
    <property type="entry name" value="Terpenoid synthases"/>
    <property type="match status" value="1"/>
</dbReference>
<dbReference type="EMBL" id="BMQL01000001">
    <property type="protein sequence ID" value="GGQ92111.1"/>
    <property type="molecule type" value="Genomic_DNA"/>
</dbReference>
<keyword evidence="3 6" id="KW-0808">Transferase</keyword>
<dbReference type="AlphaFoldDB" id="A0A918BU42"/>
<dbReference type="PANTHER" id="PTHR12001:SF69">
    <property type="entry name" value="ALL TRANS-POLYPRENYL-DIPHOSPHATE SYNTHASE PDSS1"/>
    <property type="match status" value="1"/>
</dbReference>
<evidence type="ECO:0000313" key="8">
    <source>
        <dbReference type="Proteomes" id="UP000603865"/>
    </source>
</evidence>
<dbReference type="InterPro" id="IPR000092">
    <property type="entry name" value="Polyprenyl_synt"/>
</dbReference>
<dbReference type="GO" id="GO:0008299">
    <property type="term" value="P:isoprenoid biosynthetic process"/>
    <property type="evidence" value="ECO:0007669"/>
    <property type="project" value="InterPro"/>
</dbReference>
<evidence type="ECO:0000256" key="2">
    <source>
        <dbReference type="ARBA" id="ARBA00006706"/>
    </source>
</evidence>
<comment type="cofactor">
    <cofactor evidence="1">
        <name>Mg(2+)</name>
        <dbReference type="ChEBI" id="CHEBI:18420"/>
    </cofactor>
</comment>
<dbReference type="Gene3D" id="1.10.600.10">
    <property type="entry name" value="Farnesyl Diphosphate Synthase"/>
    <property type="match status" value="1"/>
</dbReference>
<evidence type="ECO:0000256" key="6">
    <source>
        <dbReference type="RuleBase" id="RU004466"/>
    </source>
</evidence>
<gene>
    <name evidence="7" type="ORF">GCM10008957_00020</name>
</gene>
<evidence type="ECO:0000256" key="3">
    <source>
        <dbReference type="ARBA" id="ARBA00022679"/>
    </source>
</evidence>
<protein>
    <submittedName>
        <fullName evidence="7">Octaprenyl-diphosphate synthase</fullName>
    </submittedName>
</protein>
<evidence type="ECO:0000256" key="5">
    <source>
        <dbReference type="ARBA" id="ARBA00022842"/>
    </source>
</evidence>
<comment type="similarity">
    <text evidence="2 6">Belongs to the FPP/GGPP synthase family.</text>
</comment>
<keyword evidence="4" id="KW-0479">Metal-binding</keyword>
<dbReference type="SFLD" id="SFLDS00005">
    <property type="entry name" value="Isoprenoid_Synthase_Type_I"/>
    <property type="match status" value="1"/>
</dbReference>
<reference evidence="7" key="2">
    <citation type="submission" date="2020-09" db="EMBL/GenBank/DDBJ databases">
        <authorList>
            <person name="Sun Q."/>
            <person name="Ohkuma M."/>
        </authorList>
    </citation>
    <scope>NUCLEOTIDE SEQUENCE</scope>
    <source>
        <strain evidence="7">JCM 31311</strain>
    </source>
</reference>
<sequence length="334" mass="36372">MAQCFAPGTFAAPLARYTAFMSSPALPLDVFELRLLEVLRSKVEFIELIGEDLASAGGKRLRPSLVYLALRALGRTDEREHDLAVAVELLHSASLLHDDLLDNADTRRGRETAFRRFGNVVSVMSGDYMLSKVLVLLSTMPQSLTRAFGETAAAVCEGEVLQFQVAAYGDYTLENYLNIIRGKTGVLIELAATAPALLTDAPVEQFGALDTYGREYGLAFQMQDDLLDLASDEATLGKPIGGDLREGKATLPVLYLLDGPHGSEVREILERRAAEPGDVQRVRELAQSEGAFAATRYEIERRSKLAVSALSTLPATPARDRMAALANLEAERVK</sequence>
<name>A0A918BU42_9DEIO</name>
<dbReference type="CDD" id="cd00685">
    <property type="entry name" value="Trans_IPPS_HT"/>
    <property type="match status" value="1"/>
</dbReference>
<evidence type="ECO:0000256" key="4">
    <source>
        <dbReference type="ARBA" id="ARBA00022723"/>
    </source>
</evidence>
<dbReference type="InterPro" id="IPR033749">
    <property type="entry name" value="Polyprenyl_synt_CS"/>
</dbReference>
<organism evidence="7 8">
    <name type="scientific">Deinococcus ruber</name>
    <dbReference type="NCBI Taxonomy" id="1848197"/>
    <lineage>
        <taxon>Bacteria</taxon>
        <taxon>Thermotogati</taxon>
        <taxon>Deinococcota</taxon>
        <taxon>Deinococci</taxon>
        <taxon>Deinococcales</taxon>
        <taxon>Deinococcaceae</taxon>
        <taxon>Deinococcus</taxon>
    </lineage>
</organism>
<accession>A0A918BU42</accession>
<evidence type="ECO:0000256" key="1">
    <source>
        <dbReference type="ARBA" id="ARBA00001946"/>
    </source>
</evidence>
<dbReference type="PANTHER" id="PTHR12001">
    <property type="entry name" value="GERANYLGERANYL PYROPHOSPHATE SYNTHASE"/>
    <property type="match status" value="1"/>
</dbReference>
<dbReference type="Pfam" id="PF00348">
    <property type="entry name" value="polyprenyl_synt"/>
    <property type="match status" value="1"/>
</dbReference>
<reference evidence="7" key="1">
    <citation type="journal article" date="2014" name="Int. J. Syst. Evol. Microbiol.">
        <title>Complete genome sequence of Corynebacterium casei LMG S-19264T (=DSM 44701T), isolated from a smear-ripened cheese.</title>
        <authorList>
            <consortium name="US DOE Joint Genome Institute (JGI-PGF)"/>
            <person name="Walter F."/>
            <person name="Albersmeier A."/>
            <person name="Kalinowski J."/>
            <person name="Ruckert C."/>
        </authorList>
    </citation>
    <scope>NUCLEOTIDE SEQUENCE</scope>
    <source>
        <strain evidence="7">JCM 31311</strain>
    </source>
</reference>
<proteinExistence type="inferred from homology"/>
<dbReference type="PROSITE" id="PS00444">
    <property type="entry name" value="POLYPRENYL_SYNTHASE_2"/>
    <property type="match status" value="1"/>
</dbReference>
<dbReference type="Proteomes" id="UP000603865">
    <property type="component" value="Unassembled WGS sequence"/>
</dbReference>